<evidence type="ECO:0000313" key="8">
    <source>
        <dbReference type="EMBL" id="MFB9768666.1"/>
    </source>
</evidence>
<evidence type="ECO:0000259" key="7">
    <source>
        <dbReference type="Pfam" id="PF00746"/>
    </source>
</evidence>
<name>A0ABV5WRA6_9LACO</name>
<evidence type="ECO:0000256" key="6">
    <source>
        <dbReference type="SAM" id="SignalP"/>
    </source>
</evidence>
<reference evidence="8 9" key="1">
    <citation type="submission" date="2024-09" db="EMBL/GenBank/DDBJ databases">
        <authorList>
            <person name="Sun Q."/>
            <person name="Mori K."/>
        </authorList>
    </citation>
    <scope>NUCLEOTIDE SEQUENCE [LARGE SCALE GENOMIC DNA]</scope>
    <source>
        <strain evidence="8 9">TBRC 4576</strain>
    </source>
</reference>
<keyword evidence="5" id="KW-0472">Membrane</keyword>
<keyword evidence="4" id="KW-0572">Peptidoglycan-anchor</keyword>
<evidence type="ECO:0000256" key="4">
    <source>
        <dbReference type="ARBA" id="ARBA00023088"/>
    </source>
</evidence>
<organism evidence="8 9">
    <name type="scientific">Lactiplantibacillus modestisalitolerans</name>
    <dbReference type="NCBI Taxonomy" id="1457219"/>
    <lineage>
        <taxon>Bacteria</taxon>
        <taxon>Bacillati</taxon>
        <taxon>Bacillota</taxon>
        <taxon>Bacilli</taxon>
        <taxon>Lactobacillales</taxon>
        <taxon>Lactobacillaceae</taxon>
        <taxon>Lactiplantibacillus</taxon>
    </lineage>
</organism>
<gene>
    <name evidence="8" type="ORF">ACFFLI_02115</name>
</gene>
<evidence type="ECO:0000256" key="1">
    <source>
        <dbReference type="ARBA" id="ARBA00022512"/>
    </source>
</evidence>
<evidence type="ECO:0000313" key="9">
    <source>
        <dbReference type="Proteomes" id="UP001589691"/>
    </source>
</evidence>
<accession>A0ABV5WRA6</accession>
<proteinExistence type="predicted"/>
<dbReference type="InterPro" id="IPR019931">
    <property type="entry name" value="LPXTG_anchor"/>
</dbReference>
<dbReference type="EMBL" id="JBHLZY010000005">
    <property type="protein sequence ID" value="MFB9768666.1"/>
    <property type="molecule type" value="Genomic_DNA"/>
</dbReference>
<keyword evidence="5" id="KW-1133">Transmembrane helix</keyword>
<feature type="chain" id="PRO_5045612203" evidence="6">
    <location>
        <begin position="25"/>
        <end position="129"/>
    </location>
</feature>
<keyword evidence="1" id="KW-0134">Cell wall</keyword>
<dbReference type="Pfam" id="PF00746">
    <property type="entry name" value="Gram_pos_anchor"/>
    <property type="match status" value="1"/>
</dbReference>
<keyword evidence="3 6" id="KW-0732">Signal</keyword>
<keyword evidence="5" id="KW-0812">Transmembrane</keyword>
<feature type="signal peptide" evidence="6">
    <location>
        <begin position="1"/>
        <end position="24"/>
    </location>
</feature>
<evidence type="ECO:0000256" key="3">
    <source>
        <dbReference type="ARBA" id="ARBA00022729"/>
    </source>
</evidence>
<feature type="domain" description="Gram-positive cocci surface proteins LPxTG" evidence="7">
    <location>
        <begin position="85"/>
        <end position="116"/>
    </location>
</feature>
<sequence>MKKLLWGLVLGLLLMLNLGSSVQATTVQSVETRVRFYTTSRVEQQRINQNNDAHVIPSGFVAYQLPAKAAQPESVLGWLRQSHVETLPQTGERLALIQTLVGGLLLIIAALLAGLRQLLKSEVNGHAET</sequence>
<protein>
    <submittedName>
        <fullName evidence="8">LPXTG cell wall anchor domain-containing protein</fullName>
    </submittedName>
</protein>
<dbReference type="NCBIfam" id="TIGR01167">
    <property type="entry name" value="LPXTG_anchor"/>
    <property type="match status" value="1"/>
</dbReference>
<dbReference type="Proteomes" id="UP001589691">
    <property type="component" value="Unassembled WGS sequence"/>
</dbReference>
<feature type="transmembrane region" description="Helical" evidence="5">
    <location>
        <begin position="95"/>
        <end position="115"/>
    </location>
</feature>
<comment type="caution">
    <text evidence="8">The sequence shown here is derived from an EMBL/GenBank/DDBJ whole genome shotgun (WGS) entry which is preliminary data.</text>
</comment>
<dbReference type="RefSeq" id="WP_137642186.1">
    <property type="nucleotide sequence ID" value="NZ_BJEA01000005.1"/>
</dbReference>
<keyword evidence="9" id="KW-1185">Reference proteome</keyword>
<keyword evidence="2" id="KW-0964">Secreted</keyword>
<evidence type="ECO:0000256" key="2">
    <source>
        <dbReference type="ARBA" id="ARBA00022525"/>
    </source>
</evidence>
<evidence type="ECO:0000256" key="5">
    <source>
        <dbReference type="SAM" id="Phobius"/>
    </source>
</evidence>